<proteinExistence type="predicted"/>
<feature type="signal peptide" evidence="1">
    <location>
        <begin position="1"/>
        <end position="24"/>
    </location>
</feature>
<dbReference type="Proteomes" id="UP000011087">
    <property type="component" value="Unassembled WGS sequence"/>
</dbReference>
<evidence type="ECO:0008006" key="5">
    <source>
        <dbReference type="Google" id="ProtNLM"/>
    </source>
</evidence>
<reference evidence="3" key="3">
    <citation type="submission" date="2015-06" db="UniProtKB">
        <authorList>
            <consortium name="EnsemblProtists"/>
        </authorList>
    </citation>
    <scope>IDENTIFICATION</scope>
</reference>
<name>L1IAT3_GUITC</name>
<dbReference type="HOGENOM" id="CLU_009671_0_0_1"/>
<dbReference type="EMBL" id="JH993163">
    <property type="protein sequence ID" value="EKX32955.1"/>
    <property type="molecule type" value="Genomic_DNA"/>
</dbReference>
<accession>L1IAT3</accession>
<gene>
    <name evidence="2" type="ORF">GUITHDRAFT_120867</name>
</gene>
<dbReference type="EnsemblProtists" id="EKX32955">
    <property type="protein sequence ID" value="EKX32955"/>
    <property type="gene ID" value="GUITHDRAFT_120867"/>
</dbReference>
<evidence type="ECO:0000256" key="1">
    <source>
        <dbReference type="SAM" id="SignalP"/>
    </source>
</evidence>
<protein>
    <recommendedName>
        <fullName evidence="5">Helicase ATP-binding domain-containing protein</fullName>
    </recommendedName>
</protein>
<feature type="chain" id="PRO_5008769826" description="Helicase ATP-binding domain-containing protein" evidence="1">
    <location>
        <begin position="25"/>
        <end position="847"/>
    </location>
</feature>
<dbReference type="AlphaFoldDB" id="L1IAT3"/>
<reference evidence="4" key="2">
    <citation type="submission" date="2012-11" db="EMBL/GenBank/DDBJ databases">
        <authorList>
            <person name="Kuo A."/>
            <person name="Curtis B.A."/>
            <person name="Tanifuji G."/>
            <person name="Burki F."/>
            <person name="Gruber A."/>
            <person name="Irimia M."/>
            <person name="Maruyama S."/>
            <person name="Arias M.C."/>
            <person name="Ball S.G."/>
            <person name="Gile G.H."/>
            <person name="Hirakawa Y."/>
            <person name="Hopkins J.F."/>
            <person name="Rensing S.A."/>
            <person name="Schmutz J."/>
            <person name="Symeonidi A."/>
            <person name="Elias M."/>
            <person name="Eveleigh R.J."/>
            <person name="Herman E.K."/>
            <person name="Klute M.J."/>
            <person name="Nakayama T."/>
            <person name="Obornik M."/>
            <person name="Reyes-Prieto A."/>
            <person name="Armbrust E.V."/>
            <person name="Aves S.J."/>
            <person name="Beiko R.G."/>
            <person name="Coutinho P."/>
            <person name="Dacks J.B."/>
            <person name="Durnford D.G."/>
            <person name="Fast N.M."/>
            <person name="Green B.R."/>
            <person name="Grisdale C."/>
            <person name="Hempe F."/>
            <person name="Henrissat B."/>
            <person name="Hoppner M.P."/>
            <person name="Ishida K.-I."/>
            <person name="Kim E."/>
            <person name="Koreny L."/>
            <person name="Kroth P.G."/>
            <person name="Liu Y."/>
            <person name="Malik S.-B."/>
            <person name="Maier U.G."/>
            <person name="McRose D."/>
            <person name="Mock T."/>
            <person name="Neilson J.A."/>
            <person name="Onodera N.T."/>
            <person name="Poole A.M."/>
            <person name="Pritham E.J."/>
            <person name="Richards T.A."/>
            <person name="Rocap G."/>
            <person name="Roy S.W."/>
            <person name="Sarai C."/>
            <person name="Schaack S."/>
            <person name="Shirato S."/>
            <person name="Slamovits C.H."/>
            <person name="Spencer D.F."/>
            <person name="Suzuki S."/>
            <person name="Worden A.Z."/>
            <person name="Zauner S."/>
            <person name="Barry K."/>
            <person name="Bell C."/>
            <person name="Bharti A.K."/>
            <person name="Crow J.A."/>
            <person name="Grimwood J."/>
            <person name="Kramer R."/>
            <person name="Lindquist E."/>
            <person name="Lucas S."/>
            <person name="Salamov A."/>
            <person name="McFadden G.I."/>
            <person name="Lane C.E."/>
            <person name="Keeling P.J."/>
            <person name="Gray M.W."/>
            <person name="Grigoriev I.V."/>
            <person name="Archibald J.M."/>
        </authorList>
    </citation>
    <scope>NUCLEOTIDE SEQUENCE</scope>
    <source>
        <strain evidence="4">CCMP2712</strain>
    </source>
</reference>
<evidence type="ECO:0000313" key="2">
    <source>
        <dbReference type="EMBL" id="EKX32955.1"/>
    </source>
</evidence>
<sequence>MAGVYYEMLLSLTLSFLALPAVDALYPCMPLGPTPHGKSLAPSRKMWTGTEVARPSLLRISGTRMTIKKIEVLVFMDVDQGKEAMTASTLVCESGRQGLEEALSSGDKTKIADARLRGDKTKIADARLRGDKTKIADARLRTTMYALPLHRADGGEGAFLSALHQLAQKVKMDTILSSLQQSLEDRLDSEWMSPSGGLKPSERFSAMNPIDRIVLEANQARDATFLCMIEACSGSGKSLCAVDYFVRNPDESIYFLFIPTAHGYRQRKYEEHVESISNLISRAIDCDVCGLAKYAIAESEIGASIEAFDVDVNTDGRKWHVLGALGYLWKETNTIAPVSVQEAKKWRRRWVLIDETIPPQKDEGRLFSPIARLVLVRKILMNSNIRCMMLGTDALAMALVMNFRKGSNSSPYSRGADQRLYCFTHRSLPPYVLRSREEEEILKRLFGESQVFEVLDHVNPWLCSLFLDQAQRMKDVEPSTCMRQVSRILLDDVRMMKPNLRDESIYCMFQIAAHQHFSPLHISKGFAHLNAWYGNPPTRGSMESIVGIFIDELGRNMYINHTPIPHLTSRFSSALQDPITMAICAGGGRPFRQRSALEVLQQIHEEAAIGSDPLSGDAYKRDGNVLESFGALVMIISSWSPPQDLLKNIAFHCGYKHEQRCVDDILASIASKDSFIEILISCMSNLVPVLVRVEDHGLAAVLGFYTRDQDKSGRDGTFVGPAPARKMRLRGGAEMKNLNSPHISKQSSNTISSLLSHDLDVNLCMVPEISEGALEDCIKELSYETEWLILHLNRTGGWTAFSKQMDASDDKKRQDKEGIELQDKFALVKRRVLMVVEVGAHTQPFSE</sequence>
<reference evidence="2 4" key="1">
    <citation type="journal article" date="2012" name="Nature">
        <title>Algal genomes reveal evolutionary mosaicism and the fate of nucleomorphs.</title>
        <authorList>
            <consortium name="DOE Joint Genome Institute"/>
            <person name="Curtis B.A."/>
            <person name="Tanifuji G."/>
            <person name="Burki F."/>
            <person name="Gruber A."/>
            <person name="Irimia M."/>
            <person name="Maruyama S."/>
            <person name="Arias M.C."/>
            <person name="Ball S.G."/>
            <person name="Gile G.H."/>
            <person name="Hirakawa Y."/>
            <person name="Hopkins J.F."/>
            <person name="Kuo A."/>
            <person name="Rensing S.A."/>
            <person name="Schmutz J."/>
            <person name="Symeonidi A."/>
            <person name="Elias M."/>
            <person name="Eveleigh R.J."/>
            <person name="Herman E.K."/>
            <person name="Klute M.J."/>
            <person name="Nakayama T."/>
            <person name="Obornik M."/>
            <person name="Reyes-Prieto A."/>
            <person name="Armbrust E.V."/>
            <person name="Aves S.J."/>
            <person name="Beiko R.G."/>
            <person name="Coutinho P."/>
            <person name="Dacks J.B."/>
            <person name="Durnford D.G."/>
            <person name="Fast N.M."/>
            <person name="Green B.R."/>
            <person name="Grisdale C.J."/>
            <person name="Hempel F."/>
            <person name="Henrissat B."/>
            <person name="Hoppner M.P."/>
            <person name="Ishida K."/>
            <person name="Kim E."/>
            <person name="Koreny L."/>
            <person name="Kroth P.G."/>
            <person name="Liu Y."/>
            <person name="Malik S.B."/>
            <person name="Maier U.G."/>
            <person name="McRose D."/>
            <person name="Mock T."/>
            <person name="Neilson J.A."/>
            <person name="Onodera N.T."/>
            <person name="Poole A.M."/>
            <person name="Pritham E.J."/>
            <person name="Richards T.A."/>
            <person name="Rocap G."/>
            <person name="Roy S.W."/>
            <person name="Sarai C."/>
            <person name="Schaack S."/>
            <person name="Shirato S."/>
            <person name="Slamovits C.H."/>
            <person name="Spencer D.F."/>
            <person name="Suzuki S."/>
            <person name="Worden A.Z."/>
            <person name="Zauner S."/>
            <person name="Barry K."/>
            <person name="Bell C."/>
            <person name="Bharti A.K."/>
            <person name="Crow J.A."/>
            <person name="Grimwood J."/>
            <person name="Kramer R."/>
            <person name="Lindquist E."/>
            <person name="Lucas S."/>
            <person name="Salamov A."/>
            <person name="McFadden G.I."/>
            <person name="Lane C.E."/>
            <person name="Keeling P.J."/>
            <person name="Gray M.W."/>
            <person name="Grigoriev I.V."/>
            <person name="Archibald J.M."/>
        </authorList>
    </citation>
    <scope>NUCLEOTIDE SEQUENCE</scope>
    <source>
        <strain evidence="2 4">CCMP2712</strain>
    </source>
</reference>
<evidence type="ECO:0000313" key="4">
    <source>
        <dbReference type="Proteomes" id="UP000011087"/>
    </source>
</evidence>
<dbReference type="KEGG" id="gtt:GUITHDRAFT_120867"/>
<keyword evidence="4" id="KW-1185">Reference proteome</keyword>
<dbReference type="RefSeq" id="XP_005819935.1">
    <property type="nucleotide sequence ID" value="XM_005819878.1"/>
</dbReference>
<evidence type="ECO:0000313" key="3">
    <source>
        <dbReference type="EnsemblProtists" id="EKX32955"/>
    </source>
</evidence>
<keyword evidence="1" id="KW-0732">Signal</keyword>
<dbReference type="PaxDb" id="55529-EKX32955"/>
<dbReference type="GeneID" id="17289693"/>
<organism evidence="2">
    <name type="scientific">Guillardia theta (strain CCMP2712)</name>
    <name type="common">Cryptophyte</name>
    <dbReference type="NCBI Taxonomy" id="905079"/>
    <lineage>
        <taxon>Eukaryota</taxon>
        <taxon>Cryptophyceae</taxon>
        <taxon>Pyrenomonadales</taxon>
        <taxon>Geminigeraceae</taxon>
        <taxon>Guillardia</taxon>
    </lineage>
</organism>